<accession>B5EW83</accession>
<dbReference type="HOGENOM" id="CLU_353710_0_0_6"/>
<dbReference type="PROSITE" id="PS52039">
    <property type="entry name" value="TOPO_IA_2"/>
    <property type="match status" value="1"/>
</dbReference>
<dbReference type="Proteomes" id="UP000001857">
    <property type="component" value="Plasmid pMJ100"/>
</dbReference>
<dbReference type="GO" id="GO:0006310">
    <property type="term" value="P:DNA recombination"/>
    <property type="evidence" value="ECO:0007669"/>
    <property type="project" value="TreeGrafter"/>
</dbReference>
<dbReference type="Gene3D" id="1.10.460.10">
    <property type="entry name" value="Topoisomerase I, domain 2"/>
    <property type="match status" value="1"/>
</dbReference>
<reference evidence="5 6" key="2">
    <citation type="journal article" date="2009" name="Nature">
        <title>A single regulatory gene is sufficient to alter bacterial host range.</title>
        <authorList>
            <person name="Mandel M.J."/>
            <person name="Wollenberg M.S."/>
            <person name="Stabb E.V."/>
            <person name="Visick K.L."/>
            <person name="Ruby E.G."/>
        </authorList>
    </citation>
    <scope>NUCLEOTIDE SEQUENCE [LARGE SCALE GENOMIC DNA]</scope>
    <source>
        <strain evidence="5 6">MJ11</strain>
        <plasmid evidence="6">Plasmid pMJ100</plasmid>
    </source>
</reference>
<dbReference type="AlphaFoldDB" id="B5EW83"/>
<evidence type="ECO:0000256" key="2">
    <source>
        <dbReference type="ARBA" id="ARBA00023125"/>
    </source>
</evidence>
<keyword evidence="2" id="KW-0238">DNA-binding</keyword>
<dbReference type="InterPro" id="IPR006171">
    <property type="entry name" value="TOPRIM_dom"/>
</dbReference>
<dbReference type="PROSITE" id="PS00396">
    <property type="entry name" value="TOPO_IA_1"/>
    <property type="match status" value="1"/>
</dbReference>
<dbReference type="PRINTS" id="PR00417">
    <property type="entry name" value="PRTPISMRASEI"/>
</dbReference>
<evidence type="ECO:0000313" key="6">
    <source>
        <dbReference type="Proteomes" id="UP000001857"/>
    </source>
</evidence>
<keyword evidence="5" id="KW-0614">Plasmid</keyword>
<dbReference type="Gene3D" id="1.10.290.10">
    <property type="entry name" value="Topoisomerase I, domain 4"/>
    <property type="match status" value="1"/>
</dbReference>
<dbReference type="SMART" id="SM00437">
    <property type="entry name" value="TOP1Ac"/>
    <property type="match status" value="1"/>
</dbReference>
<dbReference type="InterPro" id="IPR013826">
    <property type="entry name" value="Topo_IA_cen_sub3"/>
</dbReference>
<dbReference type="Pfam" id="PF01751">
    <property type="entry name" value="Toprim"/>
    <property type="match status" value="1"/>
</dbReference>
<evidence type="ECO:0000259" key="4">
    <source>
        <dbReference type="PROSITE" id="PS52039"/>
    </source>
</evidence>
<dbReference type="Gene3D" id="2.70.20.10">
    <property type="entry name" value="Topoisomerase I, domain 3"/>
    <property type="match status" value="1"/>
</dbReference>
<dbReference type="GO" id="GO:0006265">
    <property type="term" value="P:DNA topological change"/>
    <property type="evidence" value="ECO:0007669"/>
    <property type="project" value="InterPro"/>
</dbReference>
<dbReference type="KEGG" id="vfm:VFMJ11_B0140"/>
<dbReference type="PANTHER" id="PTHR11390:SF21">
    <property type="entry name" value="DNA TOPOISOMERASE 3-ALPHA"/>
    <property type="match status" value="1"/>
</dbReference>
<dbReference type="GO" id="GO:0043597">
    <property type="term" value="C:cytoplasmic replication fork"/>
    <property type="evidence" value="ECO:0007669"/>
    <property type="project" value="TreeGrafter"/>
</dbReference>
<evidence type="ECO:0000256" key="3">
    <source>
        <dbReference type="ARBA" id="ARBA00023235"/>
    </source>
</evidence>
<gene>
    <name evidence="5" type="ordered locus">VFMJ11_B0140</name>
</gene>
<dbReference type="InterPro" id="IPR013824">
    <property type="entry name" value="Topo_IA_cen_sub1"/>
</dbReference>
<dbReference type="Gene3D" id="3.40.50.140">
    <property type="match status" value="1"/>
</dbReference>
<dbReference type="EMBL" id="CP001134">
    <property type="protein sequence ID" value="ACH64679.1"/>
    <property type="molecule type" value="Genomic_DNA"/>
</dbReference>
<dbReference type="PANTHER" id="PTHR11390">
    <property type="entry name" value="PROKARYOTIC DNA TOPOISOMERASE"/>
    <property type="match status" value="1"/>
</dbReference>
<dbReference type="InterPro" id="IPR023405">
    <property type="entry name" value="Topo_IA_core_domain"/>
</dbReference>
<dbReference type="GO" id="GO:0003917">
    <property type="term" value="F:DNA topoisomerase type I (single strand cut, ATP-independent) activity"/>
    <property type="evidence" value="ECO:0007669"/>
    <property type="project" value="InterPro"/>
</dbReference>
<reference evidence="6" key="1">
    <citation type="submission" date="2008-08" db="EMBL/GenBank/DDBJ databases">
        <title>Complete sequence of Vibrio fischeri strain MJ11.</title>
        <authorList>
            <person name="Mandel M.J."/>
            <person name="Stabb E.V."/>
            <person name="Ruby E.G."/>
            <person name="Ferriera S."/>
            <person name="Johnson J."/>
            <person name="Kravitz S."/>
            <person name="Beeson K."/>
            <person name="Sutton G."/>
            <person name="Rogers Y.-H."/>
            <person name="Friedman R."/>
            <person name="Frazier M."/>
            <person name="Venter J.C."/>
        </authorList>
    </citation>
    <scope>NUCLEOTIDE SEQUENCE [LARGE SCALE GENOMIC DNA]</scope>
    <source>
        <strain evidence="6">MJ11</strain>
        <plasmid evidence="6">Plasmid pMJ100</plasmid>
    </source>
</reference>
<dbReference type="RefSeq" id="WP_012534462.1">
    <property type="nucleotide sequence ID" value="NC_011185.1"/>
</dbReference>
<dbReference type="InterPro" id="IPR003602">
    <property type="entry name" value="Topo_IA_DNA-bd_dom"/>
</dbReference>
<geneLocation type="plasmid" evidence="5 6">
    <name>pMJ100</name>
</geneLocation>
<dbReference type="Pfam" id="PF01131">
    <property type="entry name" value="Topoisom_bac"/>
    <property type="match status" value="1"/>
</dbReference>
<dbReference type="SUPFAM" id="SSF56712">
    <property type="entry name" value="Prokaryotic type I DNA topoisomerase"/>
    <property type="match status" value="1"/>
</dbReference>
<dbReference type="InterPro" id="IPR000380">
    <property type="entry name" value="Topo_IA"/>
</dbReference>
<dbReference type="InterPro" id="IPR023406">
    <property type="entry name" value="Topo_IA_AS"/>
</dbReference>
<protein>
    <submittedName>
        <fullName evidence="5">DNA topoisomerase domain protein</fullName>
    </submittedName>
</protein>
<name>B5EW83_ALIFM</name>
<evidence type="ECO:0000256" key="1">
    <source>
        <dbReference type="ARBA" id="ARBA00023029"/>
    </source>
</evidence>
<dbReference type="InterPro" id="IPR013497">
    <property type="entry name" value="Topo_IA_cen"/>
</dbReference>
<dbReference type="GO" id="GO:0003677">
    <property type="term" value="F:DNA binding"/>
    <property type="evidence" value="ECO:0007669"/>
    <property type="project" value="UniProtKB-KW"/>
</dbReference>
<dbReference type="GO" id="GO:0006281">
    <property type="term" value="P:DNA repair"/>
    <property type="evidence" value="ECO:0007669"/>
    <property type="project" value="TreeGrafter"/>
</dbReference>
<sequence>MLIVAEKYRMAHVLAKVLKFEKFSWPFFYNEAGDVIAYSQGHLFQPKHLKDDLYTWKNPRPFETLPRELFMVPTTDYIIRVRKRPLSTEYLREHVPLLMREHDVIVNACDADKEGERIFYDLFNVAQTTAVIYRLDLSKGVTQSLIQSAFDNLFDARKTKAKHYSAQARLCADFGYALLTSVTTFYARKGCLHPLLAGYTDKEKSVASVGRVLIPVLQLIDEQCILVENVKLKQIHCPYIEGRSASGAKVSFRYDWQRLGLPTSALSDQRLAKNYIQSKSLSDVFVIDSVTNEMGVVAAPKMYDTASMQADMQDLSPTETLNVLQSLYEKGLITYPRTDETALPDDDITSDKLKALFESIDNNLNSVSDRTTKSSRSFLEKHNDLLDTVSNNRCDDSNEDISASHTALTPTSAQANLSNLTDIEISVYSKICERFTSALEGDKAVCITTVTGKFSGEEHGMLGEKEASFTFEKSTFTTDYEKSKSKIISLNEGDIIHLENISLKTEDLDVARYYAENEIPLVMLNVGDKVTDPAIAKLLYEAKGLGSASTRDKIVASLLKRDFVEISIIDGRRCVIVTGKGKAILSILPSHFKSPITTAIWEHEFYKIETCNDLEQAQRMRDNFIRKVYEKLEKYIKYLNQRYGRNVQGVPTNNDFPPPKELISRIKQIARTRNLDVPVLVLSSNKAAEKWLNLNAPIMHSKMKDKLEESGLSTCDHTLRDERRISIRKQALQSNSSNPPTQKQLLIAIKMSKQAGVRMPEKAKKTANECSQFIAECKTKLVPTKEQINTLKRLAAKHRYPVSKLIYKSRKQTLSLINKLRTK</sequence>
<keyword evidence="3" id="KW-0413">Isomerase</keyword>
<organism evidence="5 6">
    <name type="scientific">Aliivibrio fischeri (strain MJ11)</name>
    <name type="common">Vibrio fischeri</name>
    <dbReference type="NCBI Taxonomy" id="388396"/>
    <lineage>
        <taxon>Bacteria</taxon>
        <taxon>Pseudomonadati</taxon>
        <taxon>Pseudomonadota</taxon>
        <taxon>Gammaproteobacteria</taxon>
        <taxon>Vibrionales</taxon>
        <taxon>Vibrionaceae</taxon>
        <taxon>Aliivibrio</taxon>
    </lineage>
</organism>
<proteinExistence type="predicted"/>
<keyword evidence="1" id="KW-0799">Topoisomerase</keyword>
<dbReference type="InterPro" id="IPR013825">
    <property type="entry name" value="Topo_IA_cen_sub2"/>
</dbReference>
<evidence type="ECO:0000313" key="5">
    <source>
        <dbReference type="EMBL" id="ACH64679.1"/>
    </source>
</evidence>
<feature type="domain" description="Topo IA-type catalytic" evidence="4">
    <location>
        <begin position="159"/>
        <end position="636"/>
    </location>
</feature>